<reference evidence="1 2" key="1">
    <citation type="submission" date="2018-03" db="EMBL/GenBank/DDBJ databases">
        <title>Adhaeribacter sp. HMF7605 Genome sequencing and assembly.</title>
        <authorList>
            <person name="Kang H."/>
            <person name="Kang J."/>
            <person name="Cha I."/>
            <person name="Kim H."/>
            <person name="Joh K."/>
        </authorList>
    </citation>
    <scope>NUCLEOTIDE SEQUENCE [LARGE SCALE GENOMIC DNA]</scope>
    <source>
        <strain evidence="1 2">HMF7605</strain>
    </source>
</reference>
<dbReference type="EMBL" id="PYFT01000001">
    <property type="protein sequence ID" value="PSR52619.1"/>
    <property type="molecule type" value="Genomic_DNA"/>
</dbReference>
<comment type="caution">
    <text evidence="1">The sequence shown here is derived from an EMBL/GenBank/DDBJ whole genome shotgun (WGS) entry which is preliminary data.</text>
</comment>
<evidence type="ECO:0000313" key="1">
    <source>
        <dbReference type="EMBL" id="PSR52619.1"/>
    </source>
</evidence>
<evidence type="ECO:0000313" key="2">
    <source>
        <dbReference type="Proteomes" id="UP000240357"/>
    </source>
</evidence>
<gene>
    <name evidence="1" type="ORF">AHMF7605_03305</name>
</gene>
<proteinExistence type="predicted"/>
<keyword evidence="2" id="KW-1185">Reference proteome</keyword>
<name>A0A2T2YAT3_9BACT</name>
<accession>A0A2T2YAT3</accession>
<sequence>MSLANIDLSKYSIVRHRDTDKVYLFETALHSRFQEADENQDYLCYALDINGKINYTDQYHFTKEKLYWQPVSLR</sequence>
<dbReference type="Proteomes" id="UP000240357">
    <property type="component" value="Unassembled WGS sequence"/>
</dbReference>
<dbReference type="RefSeq" id="WP_106926422.1">
    <property type="nucleotide sequence ID" value="NZ_PYFT01000001.1"/>
</dbReference>
<protein>
    <submittedName>
        <fullName evidence="1">Uncharacterized protein</fullName>
    </submittedName>
</protein>
<organism evidence="1 2">
    <name type="scientific">Adhaeribacter arboris</name>
    <dbReference type="NCBI Taxonomy" id="2072846"/>
    <lineage>
        <taxon>Bacteria</taxon>
        <taxon>Pseudomonadati</taxon>
        <taxon>Bacteroidota</taxon>
        <taxon>Cytophagia</taxon>
        <taxon>Cytophagales</taxon>
        <taxon>Hymenobacteraceae</taxon>
        <taxon>Adhaeribacter</taxon>
    </lineage>
</organism>
<dbReference type="OrthoDB" id="9884091at2"/>
<dbReference type="AlphaFoldDB" id="A0A2T2YAT3"/>